<keyword evidence="2" id="KW-0812">Transmembrane</keyword>
<feature type="transmembrane region" description="Helical" evidence="2">
    <location>
        <begin position="34"/>
        <end position="54"/>
    </location>
</feature>
<evidence type="ECO:0000256" key="2">
    <source>
        <dbReference type="SAM" id="Phobius"/>
    </source>
</evidence>
<feature type="transmembrane region" description="Helical" evidence="2">
    <location>
        <begin position="97"/>
        <end position="115"/>
    </location>
</feature>
<dbReference type="PANTHER" id="PTHR36838:SF3">
    <property type="entry name" value="TRANSPORTER AUXIN EFFLUX CARRIER EC FAMILY"/>
    <property type="match status" value="1"/>
</dbReference>
<feature type="transmembrane region" description="Helical" evidence="2">
    <location>
        <begin position="6"/>
        <end position="22"/>
    </location>
</feature>
<evidence type="ECO:0000313" key="3">
    <source>
        <dbReference type="EMBL" id="GMQ27382.1"/>
    </source>
</evidence>
<keyword evidence="1" id="KW-0813">Transport</keyword>
<organism evidence="3 4">
    <name type="scientific">Algoriphagus confluentis</name>
    <dbReference type="NCBI Taxonomy" id="1697556"/>
    <lineage>
        <taxon>Bacteria</taxon>
        <taxon>Pseudomonadati</taxon>
        <taxon>Bacteroidota</taxon>
        <taxon>Cytophagia</taxon>
        <taxon>Cytophagales</taxon>
        <taxon>Cyclobacteriaceae</taxon>
        <taxon>Algoriphagus</taxon>
    </lineage>
</organism>
<comment type="caution">
    <text evidence="3">The sequence shown here is derived from an EMBL/GenBank/DDBJ whole genome shotgun (WGS) entry which is preliminary data.</text>
</comment>
<keyword evidence="2" id="KW-1133">Transmembrane helix</keyword>
<reference evidence="3 4" key="1">
    <citation type="submission" date="2023-08" db="EMBL/GenBank/DDBJ databases">
        <title>Draft genome sequence of Algoriphagus confluentis.</title>
        <authorList>
            <person name="Takatani N."/>
            <person name="Hosokawa M."/>
            <person name="Sawabe T."/>
        </authorList>
    </citation>
    <scope>NUCLEOTIDE SEQUENCE [LARGE SCALE GENOMIC DNA]</scope>
    <source>
        <strain evidence="3 4">NBRC 111222</strain>
    </source>
</reference>
<feature type="transmembrane region" description="Helical" evidence="2">
    <location>
        <begin position="172"/>
        <end position="193"/>
    </location>
</feature>
<keyword evidence="2" id="KW-0472">Membrane</keyword>
<evidence type="ECO:0000313" key="4">
    <source>
        <dbReference type="Proteomes" id="UP001338309"/>
    </source>
</evidence>
<feature type="transmembrane region" description="Helical" evidence="2">
    <location>
        <begin position="329"/>
        <end position="348"/>
    </location>
</feature>
<proteinExistence type="predicted"/>
<dbReference type="RefSeq" id="WP_338222188.1">
    <property type="nucleotide sequence ID" value="NZ_BTPD01000001.1"/>
</dbReference>
<feature type="transmembrane region" description="Helical" evidence="2">
    <location>
        <begin position="301"/>
        <end position="323"/>
    </location>
</feature>
<name>A0ABQ6PKK7_9BACT</name>
<dbReference type="Proteomes" id="UP001338309">
    <property type="component" value="Unassembled WGS sequence"/>
</dbReference>
<evidence type="ECO:0000256" key="1">
    <source>
        <dbReference type="ARBA" id="ARBA00022448"/>
    </source>
</evidence>
<dbReference type="EMBL" id="BTPD01000001">
    <property type="protein sequence ID" value="GMQ27382.1"/>
    <property type="molecule type" value="Genomic_DNA"/>
</dbReference>
<gene>
    <name evidence="3" type="ORF">Aconfl_00240</name>
</gene>
<sequence>MFLGLEKTLSILLLILLGYFLRGKLIQEDHKKGLKVVILDLALPAMIFVALLGIRMDSELLLLPVAVLAWNGVMLGVSYWILPLLGIDSNSSQHRTWMLLFPSLAPGLSCFPFIIEFLGEEALAWAAIGDVGNKLFVLVISYLLAMSWYYRVQHLGAQSNKQKVKSLLLAMLKEPINLVMISSIVLLSFGFNLSSLPEFLKSPVVMLKDMMTPLILLFIGVSVVLKWKSIQKIFSILLFRAGISLLISGMILTFFPISNSTIILFLLVFPLSSASFWPFAHMAGIAKLENQTQSARKTFDLELAINILAVSLPFSTILILSILTGGEYFLSPVPVLTFGGILSVLPFLPRLWAQLRSLSIDFETEKRPSLKDSPK</sequence>
<evidence type="ECO:0008006" key="5">
    <source>
        <dbReference type="Google" id="ProtNLM"/>
    </source>
</evidence>
<dbReference type="PANTHER" id="PTHR36838">
    <property type="entry name" value="AUXIN EFFLUX CARRIER FAMILY PROTEIN"/>
    <property type="match status" value="1"/>
</dbReference>
<protein>
    <recommendedName>
        <fullName evidence="5">Permease</fullName>
    </recommendedName>
</protein>
<feature type="transmembrane region" description="Helical" evidence="2">
    <location>
        <begin position="60"/>
        <end position="85"/>
    </location>
</feature>
<feature type="transmembrane region" description="Helical" evidence="2">
    <location>
        <begin position="261"/>
        <end position="280"/>
    </location>
</feature>
<feature type="transmembrane region" description="Helical" evidence="2">
    <location>
        <begin position="237"/>
        <end position="255"/>
    </location>
</feature>
<keyword evidence="4" id="KW-1185">Reference proteome</keyword>
<accession>A0ABQ6PKK7</accession>
<feature type="transmembrane region" description="Helical" evidence="2">
    <location>
        <begin position="205"/>
        <end position="225"/>
    </location>
</feature>